<dbReference type="InterPro" id="IPR019563">
    <property type="entry name" value="GH97_catalytic"/>
</dbReference>
<dbReference type="Proteomes" id="UP000293562">
    <property type="component" value="Unassembled WGS sequence"/>
</dbReference>
<dbReference type="RefSeq" id="WP_207224511.1">
    <property type="nucleotide sequence ID" value="NZ_SHKN01000004.1"/>
</dbReference>
<dbReference type="InterPro" id="IPR029486">
    <property type="entry name" value="GH97_N"/>
</dbReference>
<sequence>MKSASIKLYTLITRASLLVFLLCTISCSTKREVSLASPDENLNLLFSINKKGEMYYQLEGFKTQLIKPSKLGFLLKNDDSFSHSFKIVKTERSHKDEIWEPVWGENNKIRDNFKQLLVKLENTNGKTMNIYFKLYNDGLGFRCEIPKQNGIDEIVVMNELTEFNFANDATAWSIPANYESYEMLYRTSNLSDVKDANTPLTLRTRSGIHMSIHEANLTNYAGMTLKQTKGTSFSCNLVPWPDGAKVKAKKTLVSPWRTITVTQNAAQLIESNLILNLNEPCKLEEISWIQPMKYIGIWWGMHLGVETWTMGPKHGATTANMFKYIDFAAENNIQAVLAEGWNTGWENWGKPKAFDQVTPYADYDFDKIVAYANKRGIELIGHHETGGDIFFYEQQMEKAMKKLHDAGIRSLKTGYAGPIPQGYFHHSQRMVQHYRKVLETAAKYKLMVNAHEPIKATGIRRTYPNMMAREGARGMEWNGWSEGNPPEHHVMLPFTRCLGGPLDYTPGIFDILYQNRKEYTKWNSNDNGNSRVNTTLAKQLALWICLYSPVQMASDMIENYEGQPAFQFFRNLPSEWDTSKVLAAEIGDYYAVARKNGNNWYIGAMTDEKSRTLSLDLSFLETGKQYKTTLYSDNNQTSLDKNPTAISISSTEVNSDTVLRIKMAAGGGQAIELIEIN</sequence>
<name>A0A4Q7V5P9_9BACT</name>
<dbReference type="InterPro" id="IPR013785">
    <property type="entry name" value="Aldolase_TIM"/>
</dbReference>
<comment type="subunit">
    <text evidence="2">Monomer.</text>
</comment>
<feature type="domain" description="Glycosyl-hydrolase 97 N-terminal" evidence="5">
    <location>
        <begin position="35"/>
        <end position="280"/>
    </location>
</feature>
<protein>
    <submittedName>
        <fullName evidence="7">Alpha-glucosidase</fullName>
    </submittedName>
</protein>
<gene>
    <name evidence="7" type="ORF">EV201_3089</name>
</gene>
<keyword evidence="3" id="KW-0106">Calcium</keyword>
<evidence type="ECO:0000259" key="5">
    <source>
        <dbReference type="Pfam" id="PF14508"/>
    </source>
</evidence>
<dbReference type="Gene3D" id="3.20.20.70">
    <property type="entry name" value="Aldolase class I"/>
    <property type="match status" value="1"/>
</dbReference>
<dbReference type="AlphaFoldDB" id="A0A4Q7V5P9"/>
<evidence type="ECO:0000259" key="6">
    <source>
        <dbReference type="Pfam" id="PF14509"/>
    </source>
</evidence>
<comment type="cofactor">
    <cofactor evidence="1">
        <name>Ca(2+)</name>
        <dbReference type="ChEBI" id="CHEBI:29108"/>
    </cofactor>
</comment>
<evidence type="ECO:0000259" key="4">
    <source>
        <dbReference type="Pfam" id="PF10566"/>
    </source>
</evidence>
<dbReference type="PANTHER" id="PTHR35803">
    <property type="entry name" value="GLUCAN 1,4-ALPHA-GLUCOSIDASE SUSB-RELATED"/>
    <property type="match status" value="1"/>
</dbReference>
<evidence type="ECO:0000256" key="2">
    <source>
        <dbReference type="ARBA" id="ARBA00011245"/>
    </source>
</evidence>
<accession>A0A4Q7V5P9</accession>
<dbReference type="Pfam" id="PF10566">
    <property type="entry name" value="Glyco_hydro_97"/>
    <property type="match status" value="1"/>
</dbReference>
<dbReference type="Pfam" id="PF14508">
    <property type="entry name" value="GH97_N"/>
    <property type="match status" value="1"/>
</dbReference>
<evidence type="ECO:0000313" key="7">
    <source>
        <dbReference type="EMBL" id="RZT91871.1"/>
    </source>
</evidence>
<keyword evidence="8" id="KW-1185">Reference proteome</keyword>
<dbReference type="InterPro" id="IPR017853">
    <property type="entry name" value="GH"/>
</dbReference>
<dbReference type="InterPro" id="IPR029483">
    <property type="entry name" value="GH97_C"/>
</dbReference>
<dbReference type="PANTHER" id="PTHR35803:SF1">
    <property type="entry name" value="GLUCAN 1,4-ALPHA-GLUCOSIDASE SUSB"/>
    <property type="match status" value="1"/>
</dbReference>
<dbReference type="GO" id="GO:0030246">
    <property type="term" value="F:carbohydrate binding"/>
    <property type="evidence" value="ECO:0007669"/>
    <property type="project" value="InterPro"/>
</dbReference>
<feature type="domain" description="Glycosyl-hydrolase 97 catalytic" evidence="4">
    <location>
        <begin position="298"/>
        <end position="472"/>
    </location>
</feature>
<dbReference type="InterPro" id="IPR052720">
    <property type="entry name" value="Glycosyl_hydrolase_97"/>
</dbReference>
<proteinExistence type="predicted"/>
<evidence type="ECO:0000256" key="1">
    <source>
        <dbReference type="ARBA" id="ARBA00001913"/>
    </source>
</evidence>
<dbReference type="InterPro" id="IPR014718">
    <property type="entry name" value="GH-type_carb-bd"/>
</dbReference>
<evidence type="ECO:0000313" key="8">
    <source>
        <dbReference type="Proteomes" id="UP000293562"/>
    </source>
</evidence>
<dbReference type="Pfam" id="PF14509">
    <property type="entry name" value="GH97_C"/>
    <property type="match status" value="1"/>
</dbReference>
<dbReference type="SUPFAM" id="SSF51445">
    <property type="entry name" value="(Trans)glycosidases"/>
    <property type="match status" value="1"/>
</dbReference>
<organism evidence="7 8">
    <name type="scientific">Ancylomarina subtilis</name>
    <dbReference type="NCBI Taxonomy" id="1639035"/>
    <lineage>
        <taxon>Bacteria</taxon>
        <taxon>Pseudomonadati</taxon>
        <taxon>Bacteroidota</taxon>
        <taxon>Bacteroidia</taxon>
        <taxon>Marinilabiliales</taxon>
        <taxon>Marinifilaceae</taxon>
        <taxon>Ancylomarina</taxon>
    </lineage>
</organism>
<dbReference type="Gene3D" id="2.70.98.10">
    <property type="match status" value="1"/>
</dbReference>
<comment type="caution">
    <text evidence="7">The sequence shown here is derived from an EMBL/GenBank/DDBJ whole genome shotgun (WGS) entry which is preliminary data.</text>
</comment>
<dbReference type="EMBL" id="SHKN01000004">
    <property type="protein sequence ID" value="RZT91871.1"/>
    <property type="molecule type" value="Genomic_DNA"/>
</dbReference>
<evidence type="ECO:0000256" key="3">
    <source>
        <dbReference type="ARBA" id="ARBA00022837"/>
    </source>
</evidence>
<reference evidence="7 8" key="1">
    <citation type="submission" date="2019-02" db="EMBL/GenBank/DDBJ databases">
        <title>Genomic Encyclopedia of Type Strains, Phase IV (KMG-IV): sequencing the most valuable type-strain genomes for metagenomic binning, comparative biology and taxonomic classification.</title>
        <authorList>
            <person name="Goeker M."/>
        </authorList>
    </citation>
    <scope>NUCLEOTIDE SEQUENCE [LARGE SCALE GENOMIC DNA]</scope>
    <source>
        <strain evidence="7 8">DSM 28825</strain>
    </source>
</reference>
<feature type="domain" description="Glycosyl-hydrolase 97 C-terminal oligomerisation" evidence="6">
    <location>
        <begin position="575"/>
        <end position="673"/>
    </location>
</feature>